<dbReference type="EMBL" id="BK016188">
    <property type="protein sequence ID" value="DAG01163.1"/>
    <property type="molecule type" value="Genomic_DNA"/>
</dbReference>
<proteinExistence type="predicted"/>
<evidence type="ECO:0000313" key="1">
    <source>
        <dbReference type="EMBL" id="DAG01163.1"/>
    </source>
</evidence>
<accession>A0A8S5V3H5</accession>
<name>A0A8S5V3H5_9CAUD</name>
<protein>
    <submittedName>
        <fullName evidence="1">Uncharacterized protein</fullName>
    </submittedName>
</protein>
<organism evidence="1">
    <name type="scientific">Siphoviridae sp. ctt0c4</name>
    <dbReference type="NCBI Taxonomy" id="2825702"/>
    <lineage>
        <taxon>Viruses</taxon>
        <taxon>Duplodnaviria</taxon>
        <taxon>Heunggongvirae</taxon>
        <taxon>Uroviricota</taxon>
        <taxon>Caudoviricetes</taxon>
    </lineage>
</organism>
<reference evidence="1" key="1">
    <citation type="journal article" date="2021" name="Proc. Natl. Acad. Sci. U.S.A.">
        <title>A Catalog of Tens of Thousands of Viruses from Human Metagenomes Reveals Hidden Associations with Chronic Diseases.</title>
        <authorList>
            <person name="Tisza M.J."/>
            <person name="Buck C.B."/>
        </authorList>
    </citation>
    <scope>NUCLEOTIDE SEQUENCE</scope>
    <source>
        <strain evidence="1">Ctt0c4</strain>
    </source>
</reference>
<sequence>MKTRIKVSTEIERGLTSVKPGDVVISLEHDVILIVVKTNADGSTFDGLVLDSEEEINHWERYSYRSDFQANLFEPFIGTITLECE</sequence>